<keyword evidence="5" id="KW-1185">Reference proteome</keyword>
<dbReference type="Proteomes" id="UP000050525">
    <property type="component" value="Unassembled WGS sequence"/>
</dbReference>
<dbReference type="PhylomeDB" id="A0A151PBJ7"/>
<evidence type="ECO:0000256" key="2">
    <source>
        <dbReference type="SAM" id="Coils"/>
    </source>
</evidence>
<reference evidence="4 5" key="1">
    <citation type="journal article" date="2012" name="Genome Biol.">
        <title>Sequencing three crocodilian genomes to illuminate the evolution of archosaurs and amniotes.</title>
        <authorList>
            <person name="St John J.A."/>
            <person name="Braun E.L."/>
            <person name="Isberg S.R."/>
            <person name="Miles L.G."/>
            <person name="Chong A.Y."/>
            <person name="Gongora J."/>
            <person name="Dalzell P."/>
            <person name="Moran C."/>
            <person name="Bed'hom B."/>
            <person name="Abzhanov A."/>
            <person name="Burgess S.C."/>
            <person name="Cooksey A.M."/>
            <person name="Castoe T.A."/>
            <person name="Crawford N.G."/>
            <person name="Densmore L.D."/>
            <person name="Drew J.C."/>
            <person name="Edwards S.V."/>
            <person name="Faircloth B.C."/>
            <person name="Fujita M.K."/>
            <person name="Greenwold M.J."/>
            <person name="Hoffmann F.G."/>
            <person name="Howard J.M."/>
            <person name="Iguchi T."/>
            <person name="Janes D.E."/>
            <person name="Khan S.Y."/>
            <person name="Kohno S."/>
            <person name="de Koning A.J."/>
            <person name="Lance S.L."/>
            <person name="McCarthy F.M."/>
            <person name="McCormack J.E."/>
            <person name="Merchant M.E."/>
            <person name="Peterson D.G."/>
            <person name="Pollock D.D."/>
            <person name="Pourmand N."/>
            <person name="Raney B.J."/>
            <person name="Roessler K.A."/>
            <person name="Sanford J.R."/>
            <person name="Sawyer R.H."/>
            <person name="Schmidt C.J."/>
            <person name="Triplett E.W."/>
            <person name="Tuberville T.D."/>
            <person name="Venegas-Anaya M."/>
            <person name="Howard J.T."/>
            <person name="Jarvis E.D."/>
            <person name="Guillette L.J.Jr."/>
            <person name="Glenn T.C."/>
            <person name="Green R.E."/>
            <person name="Ray D.A."/>
        </authorList>
    </citation>
    <scope>NUCLEOTIDE SEQUENCE [LARGE SCALE GENOMIC DNA]</scope>
    <source>
        <strain evidence="4">KSC_2009_1</strain>
    </source>
</reference>
<dbReference type="GO" id="GO:0007288">
    <property type="term" value="P:sperm axoneme assembly"/>
    <property type="evidence" value="ECO:0007669"/>
    <property type="project" value="TreeGrafter"/>
</dbReference>
<evidence type="ECO:0000313" key="5">
    <source>
        <dbReference type="Proteomes" id="UP000050525"/>
    </source>
</evidence>
<keyword evidence="2" id="KW-0175">Coiled coil</keyword>
<organism evidence="4 5">
    <name type="scientific">Alligator mississippiensis</name>
    <name type="common">American alligator</name>
    <dbReference type="NCBI Taxonomy" id="8496"/>
    <lineage>
        <taxon>Eukaryota</taxon>
        <taxon>Metazoa</taxon>
        <taxon>Chordata</taxon>
        <taxon>Craniata</taxon>
        <taxon>Vertebrata</taxon>
        <taxon>Euteleostomi</taxon>
        <taxon>Archelosauria</taxon>
        <taxon>Archosauria</taxon>
        <taxon>Crocodylia</taxon>
        <taxon>Alligatoridae</taxon>
        <taxon>Alligatorinae</taxon>
        <taxon>Alligator</taxon>
    </lineage>
</organism>
<accession>A0A151PBJ7</accession>
<dbReference type="eggNOG" id="ENOG502S44E">
    <property type="taxonomic scope" value="Eukaryota"/>
</dbReference>
<dbReference type="InterPro" id="IPR038792">
    <property type="entry name" value="CFAP97D1/2"/>
</dbReference>
<dbReference type="EMBL" id="AKHW03000499">
    <property type="protein sequence ID" value="KYO46487.1"/>
    <property type="molecule type" value="Genomic_DNA"/>
</dbReference>
<sequence length="187" mass="22076">MGSVAYPVIVANYRQSPTRKKKVDTDHNSRNKQSPAPHVDSKPPKVQTHHHFKVSRIQEDQKRIASIERENKKLLEKLAEIYRGKGIVDCWNEYRQKSSNREKQNREIVKITLENQRILKKLGNLEATYDHRKYEIDWQIILTRVKLKVLYTEHFSVSYLLSEWLGEYAMHGDSVETQHILSCKGYM</sequence>
<dbReference type="STRING" id="8496.A0A151PBJ7"/>
<evidence type="ECO:0000256" key="1">
    <source>
        <dbReference type="ARBA" id="ARBA00008315"/>
    </source>
</evidence>
<proteinExistence type="inferred from homology"/>
<feature type="region of interest" description="Disordered" evidence="3">
    <location>
        <begin position="9"/>
        <end position="53"/>
    </location>
</feature>
<dbReference type="Pfam" id="PF13879">
    <property type="entry name" value="Hmw_CFAP97"/>
    <property type="match status" value="1"/>
</dbReference>
<evidence type="ECO:0000256" key="3">
    <source>
        <dbReference type="SAM" id="MobiDB-lite"/>
    </source>
</evidence>
<name>A0A151PBJ7_ALLMI</name>
<dbReference type="PANTHER" id="PTHR33768">
    <property type="entry name" value="MIP11318P"/>
    <property type="match status" value="1"/>
</dbReference>
<feature type="coiled-coil region" evidence="2">
    <location>
        <begin position="57"/>
        <end position="84"/>
    </location>
</feature>
<dbReference type="AlphaFoldDB" id="A0A151PBJ7"/>
<protein>
    <submittedName>
        <fullName evidence="4">Uncharacterized protein</fullName>
    </submittedName>
</protein>
<dbReference type="InterPro" id="IPR029488">
    <property type="entry name" value="Hmw/CFAP97"/>
</dbReference>
<evidence type="ECO:0000313" key="4">
    <source>
        <dbReference type="EMBL" id="KYO46487.1"/>
    </source>
</evidence>
<comment type="caution">
    <text evidence="4">The sequence shown here is derived from an EMBL/GenBank/DDBJ whole genome shotgun (WGS) entry which is preliminary data.</text>
</comment>
<dbReference type="PANTHER" id="PTHR33768:SF5">
    <property type="entry name" value="SPERM AXONEMAL MAINTENANCE PROTEIN CFAP97D1"/>
    <property type="match status" value="1"/>
</dbReference>
<gene>
    <name evidence="4" type="ORF">Y1Q_0018296</name>
</gene>
<comment type="similarity">
    <text evidence="1">Belongs to the CFAP97 family.</text>
</comment>